<dbReference type="EMBL" id="QICC01000006">
    <property type="protein sequence ID" value="RNM42863.1"/>
    <property type="molecule type" value="Genomic_DNA"/>
</dbReference>
<evidence type="ECO:0000259" key="8">
    <source>
        <dbReference type="Pfam" id="PF14537"/>
    </source>
</evidence>
<evidence type="ECO:0000313" key="10">
    <source>
        <dbReference type="EMBL" id="RNM42863.1"/>
    </source>
</evidence>
<dbReference type="GO" id="GO:0030313">
    <property type="term" value="C:cell envelope"/>
    <property type="evidence" value="ECO:0007669"/>
    <property type="project" value="UniProtKB-SubCell"/>
</dbReference>
<dbReference type="SUPFAM" id="SSF48695">
    <property type="entry name" value="Multiheme cytochromes"/>
    <property type="match status" value="1"/>
</dbReference>
<evidence type="ECO:0000256" key="6">
    <source>
        <dbReference type="ARBA" id="ARBA00023004"/>
    </source>
</evidence>
<dbReference type="OrthoDB" id="5397337at2"/>
<evidence type="ECO:0000313" key="11">
    <source>
        <dbReference type="Proteomes" id="UP000253817"/>
    </source>
</evidence>
<keyword evidence="6" id="KW-0408">Iron</keyword>
<keyword evidence="11" id="KW-1185">Reference proteome</keyword>
<reference evidence="9 11" key="1">
    <citation type="journal article" date="2018" name="Elife">
        <title>Discovery and characterization of a prevalent human gut bacterial enzyme sufficient for the inactivation of a family of plant toxins.</title>
        <authorList>
            <person name="Koppel N."/>
            <person name="Bisanz J.E."/>
            <person name="Pandelia M.E."/>
            <person name="Turnbaugh P.J."/>
            <person name="Balskus E.P."/>
        </authorList>
    </citation>
    <scope>NUCLEOTIDE SEQUENCE [LARGE SCALE GENOMIC DNA]</scope>
    <source>
        <strain evidence="9 11">DSM 16107</strain>
    </source>
</reference>
<organism evidence="10 12">
    <name type="scientific">Eggerthella sinensis</name>
    <dbReference type="NCBI Taxonomy" id="242230"/>
    <lineage>
        <taxon>Bacteria</taxon>
        <taxon>Bacillati</taxon>
        <taxon>Actinomycetota</taxon>
        <taxon>Coriobacteriia</taxon>
        <taxon>Eggerthellales</taxon>
        <taxon>Eggerthellaceae</taxon>
        <taxon>Eggerthella</taxon>
    </lineage>
</organism>
<dbReference type="AlphaFoldDB" id="A0A3N0J0V0"/>
<evidence type="ECO:0000313" key="12">
    <source>
        <dbReference type="Proteomes" id="UP000270112"/>
    </source>
</evidence>
<evidence type="ECO:0000256" key="7">
    <source>
        <dbReference type="SAM" id="Phobius"/>
    </source>
</evidence>
<evidence type="ECO:0000256" key="4">
    <source>
        <dbReference type="ARBA" id="ARBA00022723"/>
    </source>
</evidence>
<dbReference type="InterPro" id="IPR012286">
    <property type="entry name" value="Tetrahaem_cytochrome"/>
</dbReference>
<keyword evidence="7" id="KW-1133">Transmembrane helix</keyword>
<feature type="domain" description="Tetrahaem cytochrome" evidence="8">
    <location>
        <begin position="73"/>
        <end position="181"/>
    </location>
</feature>
<dbReference type="Proteomes" id="UP000270112">
    <property type="component" value="Unassembled WGS sequence"/>
</dbReference>
<dbReference type="Proteomes" id="UP000253817">
    <property type="component" value="Unassembled WGS sequence"/>
</dbReference>
<evidence type="ECO:0000256" key="3">
    <source>
        <dbReference type="ARBA" id="ARBA00022617"/>
    </source>
</evidence>
<comment type="subcellular location">
    <subcellularLocation>
        <location evidence="1">Cell envelope</location>
    </subcellularLocation>
</comment>
<dbReference type="InterPro" id="IPR036280">
    <property type="entry name" value="Multihaem_cyt_sf"/>
</dbReference>
<comment type="caution">
    <text evidence="10">The sequence shown here is derived from an EMBL/GenBank/DDBJ whole genome shotgun (WGS) entry which is preliminary data.</text>
</comment>
<evidence type="ECO:0000256" key="2">
    <source>
        <dbReference type="ARBA" id="ARBA00022448"/>
    </source>
</evidence>
<proteinExistence type="predicted"/>
<keyword evidence="2" id="KW-0813">Transport</keyword>
<dbReference type="InterPro" id="IPR038266">
    <property type="entry name" value="NapC/NirT_cytc_sf"/>
</dbReference>
<evidence type="ECO:0000256" key="5">
    <source>
        <dbReference type="ARBA" id="ARBA00022982"/>
    </source>
</evidence>
<accession>A0A3N0J0V0</accession>
<dbReference type="GO" id="GO:0046872">
    <property type="term" value="F:metal ion binding"/>
    <property type="evidence" value="ECO:0007669"/>
    <property type="project" value="UniProtKB-KW"/>
</dbReference>
<dbReference type="Pfam" id="PF14537">
    <property type="entry name" value="Cytochrom_c3_2"/>
    <property type="match status" value="1"/>
</dbReference>
<sequence>MVDETKGAPPEPRRTKRGWIVAGVVAAVVVVAGIGAWVWHEQPSFCNALCHSPMDAYVESYGAGDPGTLVTQHAETGKTCLDCHEATITTQVSEVMAWVSDSYPMDEDGQLLATGKEFATEEFCTSGGCHDMNEVVNATWGFEGNDEKYNPHSSHQDNAIECSDCHKVHETSTLYCAKCHDLQLPEGWEATNE</sequence>
<reference evidence="10" key="3">
    <citation type="journal article" date="2019" name="Microbiol. Resour. Announc.">
        <title>Draft Genome Sequences of Type Strains of Gordonibacter faecihominis, Paraeggerthella hongkongensis, Parvibacter caecicola,Slackia equolifaciens, Slackia faecicanis, and Slackia isoflavoniconvertens.</title>
        <authorList>
            <person name="Danylec N."/>
            <person name="Stoll D.A."/>
            <person name="Dotsch A."/>
            <person name="Huch M."/>
        </authorList>
    </citation>
    <scope>NUCLEOTIDE SEQUENCE</scope>
    <source>
        <strain evidence="10">DSM 16107</strain>
    </source>
</reference>
<keyword evidence="5" id="KW-0249">Electron transport</keyword>
<evidence type="ECO:0000313" key="9">
    <source>
        <dbReference type="EMBL" id="RDB71838.1"/>
    </source>
</evidence>
<dbReference type="Gene3D" id="1.10.1130.10">
    <property type="entry name" value="Flavocytochrome C3, Chain A"/>
    <property type="match status" value="1"/>
</dbReference>
<dbReference type="EMBL" id="PPTT01000001">
    <property type="protein sequence ID" value="RDB71838.1"/>
    <property type="molecule type" value="Genomic_DNA"/>
</dbReference>
<keyword evidence="4" id="KW-0479">Metal-binding</keyword>
<gene>
    <name evidence="9" type="ORF">C1876_00605</name>
    <name evidence="10" type="ORF">DMP09_02990</name>
</gene>
<keyword evidence="7" id="KW-0472">Membrane</keyword>
<reference evidence="12" key="2">
    <citation type="submission" date="2018-05" db="EMBL/GenBank/DDBJ databases">
        <title>Genome Sequencing of selected type strains of the family Eggerthellaceae.</title>
        <authorList>
            <person name="Danylec N."/>
            <person name="Stoll D.A."/>
            <person name="Doetsch A."/>
            <person name="Huch M."/>
        </authorList>
    </citation>
    <scope>NUCLEOTIDE SEQUENCE [LARGE SCALE GENOMIC DNA]</scope>
    <source>
        <strain evidence="12">DSM 16107</strain>
    </source>
</reference>
<name>A0A3N0J0V0_9ACTN</name>
<keyword evidence="3" id="KW-0349">Heme</keyword>
<evidence type="ECO:0000256" key="1">
    <source>
        <dbReference type="ARBA" id="ARBA00004196"/>
    </source>
</evidence>
<keyword evidence="7" id="KW-0812">Transmembrane</keyword>
<protein>
    <recommendedName>
        <fullName evidence="8">Tetrahaem cytochrome domain-containing protein</fullName>
    </recommendedName>
</protein>
<feature type="transmembrane region" description="Helical" evidence="7">
    <location>
        <begin position="20"/>
        <end position="39"/>
    </location>
</feature>
<dbReference type="Gene3D" id="1.10.3820.10">
    <property type="entry name" value="Di-heme elbow motif domain"/>
    <property type="match status" value="1"/>
</dbReference>
<dbReference type="RefSeq" id="WP_114544785.1">
    <property type="nucleotide sequence ID" value="NZ_PPTT01000001.1"/>
</dbReference>